<dbReference type="InterPro" id="IPR043127">
    <property type="entry name" value="Sec-1-like_dom3a"/>
</dbReference>
<protein>
    <submittedName>
        <fullName evidence="3">Sec1 protein</fullName>
    </submittedName>
</protein>
<feature type="compositionally biased region" description="Polar residues" evidence="2">
    <location>
        <begin position="573"/>
        <end position="585"/>
    </location>
</feature>
<accession>H8X9Z2</accession>
<evidence type="ECO:0000313" key="4">
    <source>
        <dbReference type="Proteomes" id="UP000005018"/>
    </source>
</evidence>
<keyword evidence="4" id="KW-1185">Reference proteome</keyword>
<dbReference type="SUPFAM" id="SSF56815">
    <property type="entry name" value="Sec1/munc18-like (SM) proteins"/>
    <property type="match status" value="1"/>
</dbReference>
<evidence type="ECO:0000256" key="1">
    <source>
        <dbReference type="ARBA" id="ARBA00009884"/>
    </source>
</evidence>
<dbReference type="PANTHER" id="PTHR11679">
    <property type="entry name" value="VESICLE PROTEIN SORTING-ASSOCIATED"/>
    <property type="match status" value="1"/>
</dbReference>
<evidence type="ECO:0000313" key="3">
    <source>
        <dbReference type="EMBL" id="CCG24969.1"/>
    </source>
</evidence>
<feature type="compositionally biased region" description="Basic residues" evidence="2">
    <location>
        <begin position="789"/>
        <end position="798"/>
    </location>
</feature>
<gene>
    <name evidence="3" type="ORF">CORT_0G02910</name>
</gene>
<dbReference type="OrthoDB" id="2228at2759"/>
<dbReference type="Proteomes" id="UP000005018">
    <property type="component" value="Chromosome 7"/>
</dbReference>
<feature type="region of interest" description="Disordered" evidence="2">
    <location>
        <begin position="669"/>
        <end position="798"/>
    </location>
</feature>
<dbReference type="KEGG" id="cot:CORT_0G02910"/>
<dbReference type="EMBL" id="HE681725">
    <property type="protein sequence ID" value="CCG24969.1"/>
    <property type="molecule type" value="Genomic_DNA"/>
</dbReference>
<evidence type="ECO:0000256" key="2">
    <source>
        <dbReference type="SAM" id="MobiDB-lite"/>
    </source>
</evidence>
<dbReference type="AlphaFoldDB" id="H8X9Z2"/>
<dbReference type="InterPro" id="IPR001619">
    <property type="entry name" value="Sec1-like"/>
</dbReference>
<dbReference type="Gene3D" id="3.40.50.1910">
    <property type="match status" value="1"/>
</dbReference>
<dbReference type="InterPro" id="IPR043154">
    <property type="entry name" value="Sec-1-like_dom1"/>
</dbReference>
<dbReference type="eggNOG" id="KOG1300">
    <property type="taxonomic scope" value="Eukaryota"/>
</dbReference>
<reference evidence="3 4" key="1">
    <citation type="journal article" date="2012" name="PLoS ONE">
        <title>Sequence and analysis of the genome of the pathogenic yeast Candida orthopsilosis.</title>
        <authorList>
            <person name="Riccombeni A."/>
            <person name="Vidanes G."/>
            <person name="Proux-Wera E."/>
            <person name="Wolfe K.H."/>
            <person name="Butler G."/>
        </authorList>
    </citation>
    <scope>NUCLEOTIDE SEQUENCE [LARGE SCALE GENOMIC DNA]</scope>
    <source>
        <strain evidence="3 4">Co 90-125</strain>
    </source>
</reference>
<dbReference type="Pfam" id="PF00995">
    <property type="entry name" value="Sec1"/>
    <property type="match status" value="1"/>
</dbReference>
<dbReference type="HOGENOM" id="CLU_009210_1_0_1"/>
<name>H8X9Z2_CANO9</name>
<dbReference type="Gene3D" id="3.90.830.10">
    <property type="entry name" value="Syntaxin Binding Protein 1, Chain A, domain 2"/>
    <property type="match status" value="1"/>
</dbReference>
<dbReference type="RefSeq" id="XP_003871094.1">
    <property type="nucleotide sequence ID" value="XM_003871045.1"/>
</dbReference>
<proteinExistence type="inferred from homology"/>
<dbReference type="GeneID" id="14542154"/>
<dbReference type="Gene3D" id="1.25.40.60">
    <property type="match status" value="1"/>
</dbReference>
<feature type="region of interest" description="Disordered" evidence="2">
    <location>
        <begin position="549"/>
        <end position="591"/>
    </location>
</feature>
<dbReference type="Gene3D" id="3.40.50.2060">
    <property type="match status" value="1"/>
</dbReference>
<sequence>MSKNKDPNSLINIQHDYIYNKIKSIQQPKQIYNLVIDKKVETILYKSFTKEQLLRIVASVELIDSERRKNTYMTAIYMVEQSIYNMRCIMADVTTKRYKKGMTLFAYQDENVDPKATKFFNNKFLSNPGVADYLDYIGRINFEYNAVETRVFLTDDKTPNSMPIYYNKNVLNFVMPQIKLVAKCLLNVMISMEEYPFIRFYRPMDANYDAKRLPELIADEFQQQMDEYCRSNQNYPTPEVSAKTRSILLITDRTIDLFAPLLHEFTYQAMAMDIVQGLEREGVFKYQSENEKGEIKDVEATLDDENDEDWINLRHLHIIESSELIVNKITELVKNNPLMIDRSKASTSSDLMYIVAHLKGFDEERKQLTLHKTLIDKCLDINASRKLAEFAADFEQTCCADGVSFEGERNKHLHDDLIVLLARDDLHINDKMRLILIYAYYRGGLIRADFEKLIKFIGVDDRHITGLMERCFNNVDKLGFQLFKTDIKDKPFGKQYFHTINNEGTYNTSRYTPGIKTIMQNVAKYSLDREWFPYFRDIPLDDEVVVTEPKSSSTKKDLNSSGTLRNPRIKASWASQTGTTSSNLSRYGGGGQKQKQRIFCYVAGGITYSEIRSIYELSNSLNKEIYIGSESILRPRDFLIGLQNLSQNKTLDALDLNIVKESSKNEEIPNFLYNDGSAGISRPVPRQQVSGQQQQQQQQQPLSGRGSNYPPPQQHSQSQSQFGQVSSFQQQVEQQQQMYAKAHGSSANGSSGASGAGHYKKRSTKSGSPESSSATTGSAEGSSSSTSGKRSRLKKLFK</sequence>
<dbReference type="InterPro" id="IPR027482">
    <property type="entry name" value="Sec1-like_dom2"/>
</dbReference>
<comment type="similarity">
    <text evidence="1">Belongs to the STXBP/unc-18/SEC1 family.</text>
</comment>
<organism evidence="3 4">
    <name type="scientific">Candida orthopsilosis (strain 90-125)</name>
    <name type="common">Yeast</name>
    <dbReference type="NCBI Taxonomy" id="1136231"/>
    <lineage>
        <taxon>Eukaryota</taxon>
        <taxon>Fungi</taxon>
        <taxon>Dikarya</taxon>
        <taxon>Ascomycota</taxon>
        <taxon>Saccharomycotina</taxon>
        <taxon>Pichiomycetes</taxon>
        <taxon>Debaryomycetaceae</taxon>
        <taxon>Candida/Lodderomyces clade</taxon>
        <taxon>Candida</taxon>
    </lineage>
</organism>
<dbReference type="InterPro" id="IPR036045">
    <property type="entry name" value="Sec1-like_sf"/>
</dbReference>
<dbReference type="GO" id="GO:0016192">
    <property type="term" value="P:vesicle-mediated transport"/>
    <property type="evidence" value="ECO:0007669"/>
    <property type="project" value="InterPro"/>
</dbReference>
<feature type="compositionally biased region" description="Low complexity" evidence="2">
    <location>
        <begin position="714"/>
        <end position="757"/>
    </location>
</feature>
<feature type="compositionally biased region" description="Low complexity" evidence="2">
    <location>
        <begin position="765"/>
        <end position="788"/>
    </location>
</feature>
<feature type="compositionally biased region" description="Low complexity" evidence="2">
    <location>
        <begin position="682"/>
        <end position="707"/>
    </location>
</feature>